<name>A0AAP5M5W6_9CYAN</name>
<reference evidence="3" key="1">
    <citation type="journal article" date="2021" name="Science">
        <title>Hunting the eagle killer: A cyanobacterial neurotoxin causes vacuolar myelinopathy.</title>
        <authorList>
            <person name="Breinlinger S."/>
            <person name="Phillips T.J."/>
            <person name="Haram B.N."/>
            <person name="Mares J."/>
            <person name="Martinez Yerena J.A."/>
            <person name="Hrouzek P."/>
            <person name="Sobotka R."/>
            <person name="Henderson W.M."/>
            <person name="Schmieder P."/>
            <person name="Williams S.M."/>
            <person name="Lauderdale J.D."/>
            <person name="Wilde H.D."/>
            <person name="Gerrin W."/>
            <person name="Kust A."/>
            <person name="Washington J.W."/>
            <person name="Wagner C."/>
            <person name="Geier B."/>
            <person name="Liebeke M."/>
            <person name="Enke H."/>
            <person name="Niedermeyer T.H.J."/>
            <person name="Wilde S.B."/>
        </authorList>
    </citation>
    <scope>NUCLEOTIDE SEQUENCE [LARGE SCALE GENOMIC DNA]</scope>
    <source>
        <strain evidence="3">Thurmond2011</strain>
    </source>
</reference>
<protein>
    <recommendedName>
        <fullName evidence="4">Secreted protein</fullName>
    </recommendedName>
</protein>
<evidence type="ECO:0000256" key="1">
    <source>
        <dbReference type="SAM" id="SignalP"/>
    </source>
</evidence>
<proteinExistence type="predicted"/>
<gene>
    <name evidence="2" type="ORF">G7B40_002930</name>
</gene>
<dbReference type="EMBL" id="JAALHA020000001">
    <property type="protein sequence ID" value="MDR9893540.1"/>
    <property type="molecule type" value="Genomic_DNA"/>
</dbReference>
<comment type="caution">
    <text evidence="2">The sequence shown here is derived from an EMBL/GenBank/DDBJ whole genome shotgun (WGS) entry which is preliminary data.</text>
</comment>
<evidence type="ECO:0000313" key="2">
    <source>
        <dbReference type="EMBL" id="MDR9893540.1"/>
    </source>
</evidence>
<dbReference type="Proteomes" id="UP000667802">
    <property type="component" value="Unassembled WGS sequence"/>
</dbReference>
<dbReference type="AlphaFoldDB" id="A0AAP5M5W6"/>
<keyword evidence="1" id="KW-0732">Signal</keyword>
<accession>A0AAP5M5W6</accession>
<evidence type="ECO:0000313" key="3">
    <source>
        <dbReference type="Proteomes" id="UP000667802"/>
    </source>
</evidence>
<sequence length="97" mass="11203">MKHTTKIFLPVVSAITISMGMMPTFPANAANGEITCDRLIRNNGYSVVASRGGRPVYRDGRTIGYRYVYRIRNRRYGVRTVDCVWNERRDAARLIYR</sequence>
<dbReference type="RefSeq" id="WP_208344163.1">
    <property type="nucleotide sequence ID" value="NZ_CAWQFN010000480.1"/>
</dbReference>
<feature type="signal peptide" evidence="1">
    <location>
        <begin position="1"/>
        <end position="29"/>
    </location>
</feature>
<evidence type="ECO:0008006" key="4">
    <source>
        <dbReference type="Google" id="ProtNLM"/>
    </source>
</evidence>
<feature type="chain" id="PRO_5042820100" description="Secreted protein" evidence="1">
    <location>
        <begin position="30"/>
        <end position="97"/>
    </location>
</feature>
<organism evidence="2 3">
    <name type="scientific">Aetokthonos hydrillicola Thurmond2011</name>
    <dbReference type="NCBI Taxonomy" id="2712845"/>
    <lineage>
        <taxon>Bacteria</taxon>
        <taxon>Bacillati</taxon>
        <taxon>Cyanobacteriota</taxon>
        <taxon>Cyanophyceae</taxon>
        <taxon>Nostocales</taxon>
        <taxon>Hapalosiphonaceae</taxon>
        <taxon>Aetokthonos</taxon>
    </lineage>
</organism>
<keyword evidence="3" id="KW-1185">Reference proteome</keyword>